<protein>
    <submittedName>
        <fullName evidence="2">ACT domain protein</fullName>
    </submittedName>
</protein>
<dbReference type="SUPFAM" id="SSF55021">
    <property type="entry name" value="ACT-like"/>
    <property type="match status" value="2"/>
</dbReference>
<dbReference type="RefSeq" id="WP_047811091.1">
    <property type="nucleotide sequence ID" value="NZ_LDZY01000012.1"/>
</dbReference>
<comment type="caution">
    <text evidence="2">The sequence shown here is derived from an EMBL/GenBank/DDBJ whole genome shotgun (WGS) entry which is preliminary data.</text>
</comment>
<dbReference type="InterPro" id="IPR002912">
    <property type="entry name" value="ACT_dom"/>
</dbReference>
<dbReference type="InterPro" id="IPR045865">
    <property type="entry name" value="ACT-like_dom_sf"/>
</dbReference>
<sequence>MLQLSIFLENAKGRLAEVVSLLAELKVNLRALSLADTKDFGVLRIIVDDPELTTEKLRERKVVVSLTHVWVLKVPDRTGGLAEVLNQLVKHDVVIEYMYAFVEKENEQARVVIRAQDQAVMEKAMRELNLPLV</sequence>
<dbReference type="Proteomes" id="UP000036356">
    <property type="component" value="Unassembled WGS sequence"/>
</dbReference>
<evidence type="ECO:0000313" key="3">
    <source>
        <dbReference type="Proteomes" id="UP000036356"/>
    </source>
</evidence>
<reference evidence="2 3" key="1">
    <citation type="submission" date="2015-06" db="EMBL/GenBank/DDBJ databases">
        <title>Draft genome of the moderately acidophilic sulfate reducer Candidatus Desulfosporosinus acididurans strain M1.</title>
        <authorList>
            <person name="Poehlein A."/>
            <person name="Petzsch P."/>
            <person name="Johnson B.D."/>
            <person name="Schloemann M."/>
            <person name="Daniel R."/>
            <person name="Muehling M."/>
        </authorList>
    </citation>
    <scope>NUCLEOTIDE SEQUENCE [LARGE SCALE GENOMIC DNA]</scope>
    <source>
        <strain evidence="2 3">M1</strain>
    </source>
</reference>
<dbReference type="EMBL" id="LDZY01000012">
    <property type="protein sequence ID" value="KLU64638.1"/>
    <property type="molecule type" value="Genomic_DNA"/>
</dbReference>
<evidence type="ECO:0000259" key="1">
    <source>
        <dbReference type="PROSITE" id="PS51671"/>
    </source>
</evidence>
<dbReference type="AlphaFoldDB" id="A0A0J1FNU7"/>
<dbReference type="PANTHER" id="PTHR40099">
    <property type="entry name" value="ACETOLACTATE SYNTHASE, SMALL SUBUNIT"/>
    <property type="match status" value="1"/>
</dbReference>
<organism evidence="2 3">
    <name type="scientific">Desulfosporosinus acididurans</name>
    <dbReference type="NCBI Taxonomy" id="476652"/>
    <lineage>
        <taxon>Bacteria</taxon>
        <taxon>Bacillati</taxon>
        <taxon>Bacillota</taxon>
        <taxon>Clostridia</taxon>
        <taxon>Eubacteriales</taxon>
        <taxon>Desulfitobacteriaceae</taxon>
        <taxon>Desulfosporosinus</taxon>
    </lineage>
</organism>
<name>A0A0J1FNU7_9FIRM</name>
<evidence type="ECO:0000313" key="2">
    <source>
        <dbReference type="EMBL" id="KLU64638.1"/>
    </source>
</evidence>
<accession>A0A0J1FNU7</accession>
<feature type="domain" description="ACT" evidence="1">
    <location>
        <begin position="3"/>
        <end position="79"/>
    </location>
</feature>
<dbReference type="InterPro" id="IPR045739">
    <property type="entry name" value="ACT_dom_pair"/>
</dbReference>
<dbReference type="PROSITE" id="PS51671">
    <property type="entry name" value="ACT"/>
    <property type="match status" value="1"/>
</dbReference>
<proteinExistence type="predicted"/>
<keyword evidence="3" id="KW-1185">Reference proteome</keyword>
<gene>
    <name evidence="2" type="ORF">DEAC_c32820</name>
</gene>
<dbReference type="Gene3D" id="3.30.2130.10">
    <property type="entry name" value="VC0802-like"/>
    <property type="match status" value="1"/>
</dbReference>
<dbReference type="Pfam" id="PF19571">
    <property type="entry name" value="ACT_8"/>
    <property type="match status" value="1"/>
</dbReference>
<dbReference type="PANTHER" id="PTHR40099:SF1">
    <property type="entry name" value="ACETOLACTATE SYNTHASE, SMALL SUBUNIT"/>
    <property type="match status" value="1"/>
</dbReference>
<dbReference type="STRING" id="476652.DEAC_c32820"/>
<dbReference type="PATRIC" id="fig|476652.3.peg.3462"/>